<dbReference type="Pfam" id="PF13176">
    <property type="entry name" value="TPR_7"/>
    <property type="match status" value="1"/>
</dbReference>
<dbReference type="RefSeq" id="WP_169362675.1">
    <property type="nucleotide sequence ID" value="NZ_JAAVJL010000001.1"/>
</dbReference>
<feature type="repeat" description="TPR" evidence="1">
    <location>
        <begin position="199"/>
        <end position="232"/>
    </location>
</feature>
<feature type="domain" description="CHAT" evidence="3">
    <location>
        <begin position="850"/>
        <end position="1121"/>
    </location>
</feature>
<evidence type="ECO:0000256" key="1">
    <source>
        <dbReference type="PROSITE-ProRule" id="PRU00339"/>
    </source>
</evidence>
<feature type="repeat" description="TPR" evidence="1">
    <location>
        <begin position="359"/>
        <end position="392"/>
    </location>
</feature>
<feature type="repeat" description="TPR" evidence="1">
    <location>
        <begin position="559"/>
        <end position="592"/>
    </location>
</feature>
<dbReference type="EMBL" id="JAAVJL010000001">
    <property type="protein sequence ID" value="NMF57678.1"/>
    <property type="molecule type" value="Genomic_DNA"/>
</dbReference>
<feature type="repeat" description="TPR" evidence="1">
    <location>
        <begin position="439"/>
        <end position="472"/>
    </location>
</feature>
<organism evidence="4 5">
    <name type="scientific">Pseudanabaena yagii GIHE-NHR1</name>
    <dbReference type="NCBI Taxonomy" id="2722753"/>
    <lineage>
        <taxon>Bacteria</taxon>
        <taxon>Bacillati</taxon>
        <taxon>Cyanobacteriota</taxon>
        <taxon>Cyanophyceae</taxon>
        <taxon>Pseudanabaenales</taxon>
        <taxon>Pseudanabaenaceae</taxon>
        <taxon>Pseudanabaena</taxon>
        <taxon>Pseudanabaena yagii</taxon>
    </lineage>
</organism>
<feature type="repeat" description="TPR" evidence="1">
    <location>
        <begin position="319"/>
        <end position="352"/>
    </location>
</feature>
<feature type="repeat" description="TPR" evidence="1">
    <location>
        <begin position="279"/>
        <end position="312"/>
    </location>
</feature>
<feature type="signal peptide" evidence="2">
    <location>
        <begin position="1"/>
        <end position="29"/>
    </location>
</feature>
<feature type="repeat" description="TPR" evidence="1">
    <location>
        <begin position="239"/>
        <end position="272"/>
    </location>
</feature>
<evidence type="ECO:0000256" key="2">
    <source>
        <dbReference type="SAM" id="SignalP"/>
    </source>
</evidence>
<dbReference type="PANTHER" id="PTHR19959:SF119">
    <property type="entry name" value="FUNGAL LIPASE-LIKE DOMAIN-CONTAINING PROTEIN"/>
    <property type="match status" value="1"/>
</dbReference>
<comment type="caution">
    <text evidence="4">The sequence shown here is derived from an EMBL/GenBank/DDBJ whole genome shotgun (WGS) entry which is preliminary data.</text>
</comment>
<feature type="repeat" description="TPR" evidence="1">
    <location>
        <begin position="119"/>
        <end position="152"/>
    </location>
</feature>
<dbReference type="SUPFAM" id="SSF48452">
    <property type="entry name" value="TPR-like"/>
    <property type="match status" value="4"/>
</dbReference>
<feature type="repeat" description="TPR" evidence="1">
    <location>
        <begin position="519"/>
        <end position="552"/>
    </location>
</feature>
<keyword evidence="5" id="KW-1185">Reference proteome</keyword>
<feature type="repeat" description="TPR" evidence="1">
    <location>
        <begin position="479"/>
        <end position="512"/>
    </location>
</feature>
<dbReference type="Pfam" id="PF12770">
    <property type="entry name" value="CHAT"/>
    <property type="match status" value="1"/>
</dbReference>
<evidence type="ECO:0000259" key="3">
    <source>
        <dbReference type="Pfam" id="PF12770"/>
    </source>
</evidence>
<dbReference type="SMART" id="SM00028">
    <property type="entry name" value="TPR"/>
    <property type="match status" value="15"/>
</dbReference>
<reference evidence="4 5" key="1">
    <citation type="submission" date="2020-03" db="EMBL/GenBank/DDBJ databases">
        <title>Draft Genome Sequence of 2-Methylisoborneol Producing Pseudanabaena yagii Strain GIHE-NHR1 Isolated from North Han River in South Korea.</title>
        <authorList>
            <person name="Jeong J."/>
        </authorList>
    </citation>
    <scope>NUCLEOTIDE SEQUENCE [LARGE SCALE GENOMIC DNA]</scope>
    <source>
        <strain evidence="4 5">GIHE-NHR1</strain>
    </source>
</reference>
<keyword evidence="1" id="KW-0802">TPR repeat</keyword>
<dbReference type="Pfam" id="PF13424">
    <property type="entry name" value="TPR_12"/>
    <property type="match status" value="7"/>
</dbReference>
<evidence type="ECO:0000313" key="4">
    <source>
        <dbReference type="EMBL" id="NMF57678.1"/>
    </source>
</evidence>
<dbReference type="PROSITE" id="PS50293">
    <property type="entry name" value="TPR_REGION"/>
    <property type="match status" value="8"/>
</dbReference>
<protein>
    <submittedName>
        <fullName evidence="4">Tetratricopeptide repeat protein</fullName>
    </submittedName>
</protein>
<feature type="repeat" description="TPR" evidence="1">
    <location>
        <begin position="39"/>
        <end position="72"/>
    </location>
</feature>
<keyword evidence="2" id="KW-0732">Signal</keyword>
<evidence type="ECO:0000313" key="5">
    <source>
        <dbReference type="Proteomes" id="UP000738376"/>
    </source>
</evidence>
<dbReference type="InterPro" id="IPR011990">
    <property type="entry name" value="TPR-like_helical_dom_sf"/>
</dbReference>
<feature type="repeat" description="TPR" evidence="1">
    <location>
        <begin position="159"/>
        <end position="192"/>
    </location>
</feature>
<proteinExistence type="predicted"/>
<dbReference type="Proteomes" id="UP000738376">
    <property type="component" value="Unassembled WGS sequence"/>
</dbReference>
<feature type="repeat" description="TPR" evidence="1">
    <location>
        <begin position="79"/>
        <end position="112"/>
    </location>
</feature>
<dbReference type="Gene3D" id="1.25.40.10">
    <property type="entry name" value="Tetratricopeptide repeat domain"/>
    <property type="match status" value="4"/>
</dbReference>
<feature type="repeat" description="TPR" evidence="1">
    <location>
        <begin position="399"/>
        <end position="432"/>
    </location>
</feature>
<dbReference type="InterPro" id="IPR024983">
    <property type="entry name" value="CHAT_dom"/>
</dbReference>
<name>A0ABX1LNI2_9CYAN</name>
<accession>A0ABX1LNI2</accession>
<dbReference type="PROSITE" id="PS50005">
    <property type="entry name" value="TPR"/>
    <property type="match status" value="14"/>
</dbReference>
<sequence length="1123" mass="125578">MRKNFSAIAITTLLLGLPVQTLISPNAQAQVQQDSKAEAEKFYEQGNQLYNQGQYREAIESWQKALNLYRVQQNRNYEGDALNNIGNAYKGLGQIQKAAEFYQQALAIKQQIGERKGEARAVISLGNVYNDLGQYQKAIDMFQQALVLKKQANDRVGEGDSLIGLGNAYKNLGKYQQAINFYQQAFEIYKQANNRYGLGLALNNLGTVYTSLSQYQKAIEFYQQALDIRKELNDRYGVALALNNLGTSYNNLGQYPKAIELYQQALDIYKQIGDRYGIALALNNLGAGYGNISQYQKAIDFYQQALEIKKQIGDRNGIALALNNLGITYSSLGQYQKAIDFAQQALEIRKEIGDRAGVGSSLSTLGDAHSRLGQYQKAIEFFQQSLDIRKQIGDRYGEAAALYGLGGAYYRLGQYQKAIAVFQQTLEIRQQIGDRYGESGALDELGYVYSLLGQSQKALDFYQQALAISKQIGDRSGEAGFLSDVGTVYNKIGQYQKAIEFFQQSLDLKRQIGARNGEGVALLNLGLAYNNLGQYQKGIEYYQQALEINKQLGDLNGLGLALNNLGTAYNNMKQYQKAIGYYQQSLELARQTGERESEGRTLSNLGLAFSRLNKDELAILYYKQSINIRESIRKDLRGLSTEEQKSYLSTVEYTYRNLADLLLKQNRSLEAQQVLDLLKVQELSSYLNNVQGNTQTQQGVDLQPSEQSIITLASELNSLQKKDREGNITEGEQKRLTQLVQAEQSQNEKFNSFLNSPEIKKLTDEIRRTEQQQNVNLASYRKLQREVLTQLPSAVMLYPLILDDRLELVLVSANTPPIRRTVNLKREELIRLVADFREGLKDKGSEDVKEPAQKLYKAIIKPFEAELNQLKIDTIIYAPDGQLRYIPLSALYDGKQWLIEKYRINNITAESLTGFNLKPIAPPHVLAGAFGGKDGDKRSGFNGLPATLTEVQKIAARFANTTTLLESDFTKTTTATKANSYTILHLATHGFLSTEKPEDSFILFGNGDKATIRDIQDWSLKNVDLVVLSACETGIGNKLGNGIEILGLGYQMQSAGARVAIASLWQVSDEGTQALMDVFYGELQKGNVSIAEALRRAQIALIRSPQYKHPNYWSAFFAIGNGL</sequence>
<gene>
    <name evidence="4" type="ORF">HC246_06530</name>
</gene>
<feature type="chain" id="PRO_5047229680" evidence="2">
    <location>
        <begin position="30"/>
        <end position="1123"/>
    </location>
</feature>
<dbReference type="PANTHER" id="PTHR19959">
    <property type="entry name" value="KINESIN LIGHT CHAIN"/>
    <property type="match status" value="1"/>
</dbReference>
<dbReference type="InterPro" id="IPR019734">
    <property type="entry name" value="TPR_rpt"/>
</dbReference>